<dbReference type="Proteomes" id="UP000322234">
    <property type="component" value="Unassembled WGS sequence"/>
</dbReference>
<evidence type="ECO:0000313" key="13">
    <source>
        <dbReference type="EMBL" id="MXQ95146.1"/>
    </source>
</evidence>
<keyword evidence="4" id="KW-0433">Leucine-rich repeat</keyword>
<dbReference type="GO" id="GO:0016323">
    <property type="term" value="C:basolateral plasma membrane"/>
    <property type="evidence" value="ECO:0007669"/>
    <property type="project" value="TreeGrafter"/>
</dbReference>
<feature type="region of interest" description="Disordered" evidence="10">
    <location>
        <begin position="108"/>
        <end position="153"/>
    </location>
</feature>
<feature type="region of interest" description="Disordered" evidence="10">
    <location>
        <begin position="1034"/>
        <end position="1058"/>
    </location>
</feature>
<feature type="transmembrane region" description="Helical" evidence="11">
    <location>
        <begin position="771"/>
        <end position="788"/>
    </location>
</feature>
<evidence type="ECO:0000256" key="6">
    <source>
        <dbReference type="ARBA" id="ARBA00022729"/>
    </source>
</evidence>
<dbReference type="InterPro" id="IPR000483">
    <property type="entry name" value="Cys-rich_flank_reg_C"/>
</dbReference>
<dbReference type="SMART" id="SM00082">
    <property type="entry name" value="LRRCT"/>
    <property type="match status" value="1"/>
</dbReference>
<dbReference type="PANTHER" id="PTHR11388:SF87">
    <property type="entry name" value="SOLUTE CARRIER ORGANIC ANION TRANSPORTER FAMILY MEMBER 2B1"/>
    <property type="match status" value="1"/>
</dbReference>
<dbReference type="GO" id="GO:0015125">
    <property type="term" value="F:bile acid transmembrane transporter activity"/>
    <property type="evidence" value="ECO:0007669"/>
    <property type="project" value="TreeGrafter"/>
</dbReference>
<evidence type="ECO:0000256" key="8">
    <source>
        <dbReference type="ARBA" id="ARBA00023136"/>
    </source>
</evidence>
<keyword evidence="14" id="KW-1185">Reference proteome</keyword>
<feature type="region of interest" description="Disordered" evidence="10">
    <location>
        <begin position="431"/>
        <end position="456"/>
    </location>
</feature>
<evidence type="ECO:0000256" key="7">
    <source>
        <dbReference type="ARBA" id="ARBA00022989"/>
    </source>
</evidence>
<dbReference type="Gene3D" id="3.80.10.10">
    <property type="entry name" value="Ribonuclease Inhibitor"/>
    <property type="match status" value="1"/>
</dbReference>
<dbReference type="InterPro" id="IPR004156">
    <property type="entry name" value="OATP"/>
</dbReference>
<keyword evidence="3" id="KW-1003">Cell membrane</keyword>
<protein>
    <recommendedName>
        <fullName evidence="12">Kazal-like domain-containing protein</fullName>
    </recommendedName>
</protein>
<evidence type="ECO:0000313" key="14">
    <source>
        <dbReference type="Proteomes" id="UP000322234"/>
    </source>
</evidence>
<evidence type="ECO:0000256" key="11">
    <source>
        <dbReference type="SAM" id="Phobius"/>
    </source>
</evidence>
<proteinExistence type="inferred from homology"/>
<feature type="transmembrane region" description="Helical" evidence="11">
    <location>
        <begin position="984"/>
        <end position="1004"/>
    </location>
</feature>
<dbReference type="Pfam" id="PF03137">
    <property type="entry name" value="OATP"/>
    <property type="match status" value="1"/>
</dbReference>
<feature type="compositionally biased region" description="Low complexity" evidence="10">
    <location>
        <begin position="1041"/>
        <end position="1058"/>
    </location>
</feature>
<evidence type="ECO:0000256" key="3">
    <source>
        <dbReference type="ARBA" id="ARBA00022475"/>
    </source>
</evidence>
<keyword evidence="6" id="KW-0732">Signal</keyword>
<evidence type="ECO:0000256" key="1">
    <source>
        <dbReference type="ARBA" id="ARBA00004651"/>
    </source>
</evidence>
<evidence type="ECO:0000256" key="9">
    <source>
        <dbReference type="ARBA" id="ARBA00023157"/>
    </source>
</evidence>
<keyword evidence="7 11" id="KW-1133">Transmembrane helix</keyword>
<dbReference type="InterPro" id="IPR032675">
    <property type="entry name" value="LRR_dom_sf"/>
</dbReference>
<comment type="subcellular location">
    <subcellularLocation>
        <location evidence="1">Cell membrane</location>
        <topology evidence="1">Multi-pass membrane protein</topology>
    </subcellularLocation>
</comment>
<evidence type="ECO:0000256" key="4">
    <source>
        <dbReference type="ARBA" id="ARBA00022614"/>
    </source>
</evidence>
<feature type="transmembrane region" description="Helical" evidence="11">
    <location>
        <begin position="232"/>
        <end position="253"/>
    </location>
</feature>
<keyword evidence="5 11" id="KW-0812">Transmembrane</keyword>
<keyword evidence="8 11" id="KW-0472">Membrane</keyword>
<feature type="transmembrane region" description="Helical" evidence="11">
    <location>
        <begin position="204"/>
        <end position="225"/>
    </location>
</feature>
<evidence type="ECO:0000256" key="10">
    <source>
        <dbReference type="SAM" id="MobiDB-lite"/>
    </source>
</evidence>
<name>A0A6B0S595_9CETA</name>
<dbReference type="NCBIfam" id="TIGR00805">
    <property type="entry name" value="oat"/>
    <property type="match status" value="1"/>
</dbReference>
<feature type="region of interest" description="Disordered" evidence="10">
    <location>
        <begin position="796"/>
        <end position="831"/>
    </location>
</feature>
<evidence type="ECO:0000259" key="12">
    <source>
        <dbReference type="PROSITE" id="PS51465"/>
    </source>
</evidence>
<feature type="transmembrane region" description="Helical" evidence="11">
    <location>
        <begin position="559"/>
        <end position="579"/>
    </location>
</feature>
<dbReference type="InterPro" id="IPR002350">
    <property type="entry name" value="Kazal_dom"/>
</dbReference>
<feature type="transmembrane region" description="Helical" evidence="11">
    <location>
        <begin position="675"/>
        <end position="702"/>
    </location>
</feature>
<dbReference type="PANTHER" id="PTHR11388">
    <property type="entry name" value="ORGANIC ANION TRANSPORTER"/>
    <property type="match status" value="1"/>
</dbReference>
<dbReference type="GO" id="GO:0016324">
    <property type="term" value="C:apical plasma membrane"/>
    <property type="evidence" value="ECO:0007669"/>
    <property type="project" value="TreeGrafter"/>
</dbReference>
<feature type="transmembrane region" description="Helical" evidence="11">
    <location>
        <begin position="487"/>
        <end position="509"/>
    </location>
</feature>
<evidence type="ECO:0000256" key="5">
    <source>
        <dbReference type="ARBA" id="ARBA00022692"/>
    </source>
</evidence>
<feature type="domain" description="Kazal-like" evidence="12">
    <location>
        <begin position="598"/>
        <end position="658"/>
    </location>
</feature>
<comment type="caution">
    <text evidence="13">The sequence shown here is derived from an EMBL/GenBank/DDBJ whole genome shotgun (WGS) entry which is preliminary data.</text>
</comment>
<dbReference type="SUPFAM" id="SSF103473">
    <property type="entry name" value="MFS general substrate transporter"/>
    <property type="match status" value="1"/>
</dbReference>
<comment type="similarity">
    <text evidence="2">Belongs to the organo anion transporter (TC 2.A.60) family.</text>
</comment>
<dbReference type="Gene3D" id="1.20.1250.20">
    <property type="entry name" value="MFS general substrate transporter like domains"/>
    <property type="match status" value="1"/>
</dbReference>
<reference evidence="13" key="1">
    <citation type="submission" date="2019-10" db="EMBL/GenBank/DDBJ databases">
        <title>The sequence and de novo assembly of the wild yak genome.</title>
        <authorList>
            <person name="Liu Y."/>
        </authorList>
    </citation>
    <scope>NUCLEOTIDE SEQUENCE [LARGE SCALE GENOMIC DNA]</scope>
    <source>
        <strain evidence="13">WY2019</strain>
    </source>
</reference>
<feature type="compositionally biased region" description="Basic and acidic residues" evidence="10">
    <location>
        <begin position="814"/>
        <end position="828"/>
    </location>
</feature>
<dbReference type="GO" id="GO:0043252">
    <property type="term" value="P:sodium-independent organic anion transport"/>
    <property type="evidence" value="ECO:0007669"/>
    <property type="project" value="TreeGrafter"/>
</dbReference>
<sequence>MLLVRENDLALIVMDEQAIARLKIKRIAMLCLYRFAKEYFLLNHKLKESPVIGIGAETHHPTPEVMAPRIEGGDVWASWVEQADAAVLQPRLGDCGVEARVGLDASSEGLTGEMTTRSDSGPVGEELQVPDKDTKAMVGTEDTPGSKASPNPQKLRPSVFHSIKFFVLCHSLLQLAQLMISGYLKSSISTVEKRFGLSSQTSGLLAAFNEVGNTALIVFVSYFGSRVHRPRLIGCGAILVTLAGILMTVPHFISEPYRYDRTSPADMPQDFEASLCLPSTKALASASSNSSCSSYTEARHLAVVGIMFTAQTLLGVGGVPIQPFGISYIDDFSHNSNSPLYLGILFAVTMMGPGMAYGLGSLMLRLYVDIDRMPEGGINLTSKDPRWVGAWWLGFLISAGAVALAAIPYFFFPKEMPKEKQELRFRRKGLAVSDPPVSKGEDSSSEQSPADSPEKKDNLAQIAPDLTVIQFIKVFPRVLLRTLRHPIFLLVVLSQVCMSSMAAGMATFLPKFLERQFSVTASYANLLIGCLTIPLAIVGIVVGGILVKRLRLGPVHCGTLCLLGALCCLVLSTPLFFMGCSSHQIAGISHQPGAQPGLELFPGCMESCSCPSDDFNPVCDSSSRVEYITPCHAGCRSRVVQEAPDKSQVFYTNCSCVAGGGPVPAGSCDSACGHLVLPFMILVSLGAALASVTHTPSFMLILRGVKKEDKTLAVGIQFMLMRVLAWMPSPVIHGSAIDTTCVYWAHSCGRQAVCRYYDHDLLRNRFIGLQFFFKTGSLACFALILAILRQQDKEERTKATIPNPGLQQQLLASEAKKEPEESRVEDSPSHSLLGPLLPPVPHLPKHTGFSFALCIIPGILRRLPPAALRRPRLEQLDVHLNALAGLDPDELRALERDGGLPAPRLLLADNPLRCGCAARPLLAWLRNSTERVPDARRLRCAAPRALHNRPFLDLEEAQLHCADSDADSRGDEVELAGPELEASYVFFGLVLALIGLIFLMVLYLNRRGIQRWMRNLREACRDQMEGYHYRYEQDADPRRAPAPAAPAGSRATSPGSGL</sequence>
<dbReference type="PROSITE" id="PS51465">
    <property type="entry name" value="KAZAL_2"/>
    <property type="match status" value="1"/>
</dbReference>
<feature type="transmembrane region" description="Helical" evidence="11">
    <location>
        <begin position="521"/>
        <end position="547"/>
    </location>
</feature>
<organism evidence="13 14">
    <name type="scientific">Bos mutus</name>
    <name type="common">wild yak</name>
    <dbReference type="NCBI Taxonomy" id="72004"/>
    <lineage>
        <taxon>Eukaryota</taxon>
        <taxon>Metazoa</taxon>
        <taxon>Chordata</taxon>
        <taxon>Craniata</taxon>
        <taxon>Vertebrata</taxon>
        <taxon>Euteleostomi</taxon>
        <taxon>Mammalia</taxon>
        <taxon>Eutheria</taxon>
        <taxon>Laurasiatheria</taxon>
        <taxon>Artiodactyla</taxon>
        <taxon>Ruminantia</taxon>
        <taxon>Pecora</taxon>
        <taxon>Bovidae</taxon>
        <taxon>Bovinae</taxon>
        <taxon>Bos</taxon>
    </lineage>
</organism>
<dbReference type="AlphaFoldDB" id="A0A6B0S595"/>
<accession>A0A6B0S595</accession>
<dbReference type="EMBL" id="VBQZ03000128">
    <property type="protein sequence ID" value="MXQ95146.1"/>
    <property type="molecule type" value="Genomic_DNA"/>
</dbReference>
<feature type="transmembrane region" description="Helical" evidence="11">
    <location>
        <begin position="388"/>
        <end position="412"/>
    </location>
</feature>
<feature type="transmembrane region" description="Helical" evidence="11">
    <location>
        <begin position="340"/>
        <end position="368"/>
    </location>
</feature>
<feature type="transmembrane region" description="Helical" evidence="11">
    <location>
        <begin position="300"/>
        <end position="319"/>
    </location>
</feature>
<dbReference type="SUPFAM" id="SSF52058">
    <property type="entry name" value="L domain-like"/>
    <property type="match status" value="1"/>
</dbReference>
<dbReference type="CDD" id="cd17460">
    <property type="entry name" value="MFS_SLCO2B_OATP2B"/>
    <property type="match status" value="1"/>
</dbReference>
<dbReference type="InterPro" id="IPR036259">
    <property type="entry name" value="MFS_trans_sf"/>
</dbReference>
<keyword evidence="9" id="KW-1015">Disulfide bond</keyword>
<dbReference type="GO" id="GO:0015347">
    <property type="term" value="F:sodium-independent organic anion transmembrane transporter activity"/>
    <property type="evidence" value="ECO:0007669"/>
    <property type="project" value="TreeGrafter"/>
</dbReference>
<gene>
    <name evidence="13" type="ORF">E5288_WYG018015</name>
</gene>
<evidence type="ECO:0000256" key="2">
    <source>
        <dbReference type="ARBA" id="ARBA00009657"/>
    </source>
</evidence>